<dbReference type="AlphaFoldDB" id="A0A1C4Y586"/>
<dbReference type="Proteomes" id="UP000198797">
    <property type="component" value="Unassembled WGS sequence"/>
</dbReference>
<gene>
    <name evidence="1" type="ORF">GA0070216_105384</name>
</gene>
<evidence type="ECO:0000313" key="1">
    <source>
        <dbReference type="EMBL" id="SCF15869.1"/>
    </source>
</evidence>
<dbReference type="EMBL" id="FMCU01000005">
    <property type="protein sequence ID" value="SCF15869.1"/>
    <property type="molecule type" value="Genomic_DNA"/>
</dbReference>
<proteinExistence type="predicted"/>
<dbReference type="STRING" id="121616.GA0070216_105384"/>
<sequence>MKDMRSGTQVLYGLLPEQTADLQGGIWKTVEWRDPIPVDVDEAAIRQRLEAEILGWTKDQGAVRASRALDVEVVKVNESRGVKVERFPEIYICRRCRRVESTRARDCACGAHNLWQQSHFVGYHECGRLEEPRVPRCDRHNQVSMDYQPTIDASKILFRCPVCDKHLHRGFPFRRCPCGRQWGKRGSHALAFTVHRSASVYSPQSFVVINPGNKRRLIEITEAGGPRRALTWLLNGMIEDRPSERRHTTGSLVDQLVASGVSRAVAEQMASLAANHGELTSEDDLGPLGTAPSDRLLRAEREATDLALATFDGRVRVTDLLTDGVPPAMRDRYSNGYPAAIRRAGLETVELADRFPVMRAVYGFTRGGTTPGEVSLNLFSGKRGRRVYADPQQSEALMFRLDPELIRRWLNDRHHRLPEATDLRGTRAAIASAIDLPDRFNEQPGETTVGADLLTLVHTYAHRVIRQLSVFAGVDRESLGEYLLPTHGTFFVFAAARGDFVLGGLQAVFENDLRDFLDAVVDAEHRCPLDPACERNGGACHACSHLGEPVCGHFNRYLRRDALFGPAGYLGLTR</sequence>
<dbReference type="OrthoDB" id="9134227at2"/>
<protein>
    <submittedName>
        <fullName evidence="1">Uncharacterized protein</fullName>
    </submittedName>
</protein>
<evidence type="ECO:0000313" key="2">
    <source>
        <dbReference type="Proteomes" id="UP000198797"/>
    </source>
</evidence>
<accession>A0A1C4Y586</accession>
<name>A0A1C4Y586_9ACTN</name>
<keyword evidence="2" id="KW-1185">Reference proteome</keyword>
<dbReference type="RefSeq" id="WP_091245088.1">
    <property type="nucleotide sequence ID" value="NZ_FMCU01000005.1"/>
</dbReference>
<reference evidence="2" key="1">
    <citation type="submission" date="2016-06" db="EMBL/GenBank/DDBJ databases">
        <authorList>
            <person name="Varghese N."/>
            <person name="Submissions Spin"/>
        </authorList>
    </citation>
    <scope>NUCLEOTIDE SEQUENCE [LARGE SCALE GENOMIC DNA]</scope>
    <source>
        <strain evidence="2">DSM 44100</strain>
    </source>
</reference>
<organism evidence="1 2">
    <name type="scientific">Micromonospora matsumotoense</name>
    <dbReference type="NCBI Taxonomy" id="121616"/>
    <lineage>
        <taxon>Bacteria</taxon>
        <taxon>Bacillati</taxon>
        <taxon>Actinomycetota</taxon>
        <taxon>Actinomycetes</taxon>
        <taxon>Micromonosporales</taxon>
        <taxon>Micromonosporaceae</taxon>
        <taxon>Micromonospora</taxon>
    </lineage>
</organism>